<reference evidence="2" key="1">
    <citation type="submission" date="2022-01" db="EMBL/GenBank/DDBJ databases">
        <title>Comparative genomics reveals a dynamic genome evolution in the ectomycorrhizal milk-cap (Lactarius) mushrooms.</title>
        <authorList>
            <consortium name="DOE Joint Genome Institute"/>
            <person name="Lebreton A."/>
            <person name="Tang N."/>
            <person name="Kuo A."/>
            <person name="LaButti K."/>
            <person name="Drula E."/>
            <person name="Barry K."/>
            <person name="Clum A."/>
            <person name="Lipzen A."/>
            <person name="Mousain D."/>
            <person name="Ng V."/>
            <person name="Wang R."/>
            <person name="Wang X."/>
            <person name="Dai Y."/>
            <person name="Henrissat B."/>
            <person name="Grigoriev I.V."/>
            <person name="Guerin-Laguette A."/>
            <person name="Yu F."/>
            <person name="Martin F.M."/>
        </authorList>
    </citation>
    <scope>NUCLEOTIDE SEQUENCE</scope>
    <source>
        <strain evidence="2">QP</strain>
    </source>
</reference>
<dbReference type="Proteomes" id="UP001201163">
    <property type="component" value="Unassembled WGS sequence"/>
</dbReference>
<accession>A0AAD4LI24</accession>
<feature type="region of interest" description="Disordered" evidence="1">
    <location>
        <begin position="1"/>
        <end position="29"/>
    </location>
</feature>
<feature type="region of interest" description="Disordered" evidence="1">
    <location>
        <begin position="147"/>
        <end position="172"/>
    </location>
</feature>
<organism evidence="2 3">
    <name type="scientific">Lactarius akahatsu</name>
    <dbReference type="NCBI Taxonomy" id="416441"/>
    <lineage>
        <taxon>Eukaryota</taxon>
        <taxon>Fungi</taxon>
        <taxon>Dikarya</taxon>
        <taxon>Basidiomycota</taxon>
        <taxon>Agaricomycotina</taxon>
        <taxon>Agaricomycetes</taxon>
        <taxon>Russulales</taxon>
        <taxon>Russulaceae</taxon>
        <taxon>Lactarius</taxon>
    </lineage>
</organism>
<name>A0AAD4LI24_9AGAM</name>
<dbReference type="EMBL" id="JAKELL010000020">
    <property type="protein sequence ID" value="KAH8992953.1"/>
    <property type="molecule type" value="Genomic_DNA"/>
</dbReference>
<evidence type="ECO:0000313" key="2">
    <source>
        <dbReference type="EMBL" id="KAH8992953.1"/>
    </source>
</evidence>
<gene>
    <name evidence="2" type="ORF">EDB92DRAFT_518498</name>
</gene>
<proteinExistence type="predicted"/>
<dbReference type="AlphaFoldDB" id="A0AAD4LI24"/>
<keyword evidence="3" id="KW-1185">Reference proteome</keyword>
<comment type="caution">
    <text evidence="2">The sequence shown here is derived from an EMBL/GenBank/DDBJ whole genome shotgun (WGS) entry which is preliminary data.</text>
</comment>
<feature type="compositionally biased region" description="Basic residues" evidence="1">
    <location>
        <begin position="98"/>
        <end position="110"/>
    </location>
</feature>
<feature type="region of interest" description="Disordered" evidence="1">
    <location>
        <begin position="46"/>
        <end position="132"/>
    </location>
</feature>
<protein>
    <submittedName>
        <fullName evidence="2">Uncharacterized protein</fullName>
    </submittedName>
</protein>
<evidence type="ECO:0000256" key="1">
    <source>
        <dbReference type="SAM" id="MobiDB-lite"/>
    </source>
</evidence>
<evidence type="ECO:0000313" key="3">
    <source>
        <dbReference type="Proteomes" id="UP001201163"/>
    </source>
</evidence>
<sequence>MPNDAEKEVERVRRQRVREEERRRENGRRLEGQRWEFERRCEALRRKKAAADEENDAALAKNRRDEVLGGACVNRVGEGDQPQPHRDEAPWSIDQGRRSGKLKRRNRRARAKGETDAETKTPAGRALPAPAKKEHPGLHVIAQVTPLAPPESPVTPCGESSSHSGESETCRQGEDFRTSMGVDYLFDPPLRCTPLAPNASAPPPAAEESAQTHEAATDVLFFEPQLLYVERSDSTVAAIVPIVKIGRASAAFSRNSGEPGNTRRPQNLFRGRGRDFGWYGRGGRVPRGELSRINWG</sequence>